<evidence type="ECO:0000313" key="2">
    <source>
        <dbReference type="EMBL" id="KAG9227963.1"/>
    </source>
</evidence>
<accession>A0A9P7Y4X7</accession>
<feature type="compositionally biased region" description="Basic and acidic residues" evidence="1">
    <location>
        <begin position="324"/>
        <end position="333"/>
    </location>
</feature>
<dbReference type="OrthoDB" id="5226586at2759"/>
<protein>
    <submittedName>
        <fullName evidence="2">Uncharacterized protein</fullName>
    </submittedName>
</protein>
<feature type="region of interest" description="Disordered" evidence="1">
    <location>
        <begin position="304"/>
        <end position="333"/>
    </location>
</feature>
<gene>
    <name evidence="2" type="ORF">BJ875DRAFT_530871</name>
</gene>
<dbReference type="EMBL" id="MU252337">
    <property type="protein sequence ID" value="KAG9227963.1"/>
    <property type="molecule type" value="Genomic_DNA"/>
</dbReference>
<evidence type="ECO:0000313" key="3">
    <source>
        <dbReference type="Proteomes" id="UP000824998"/>
    </source>
</evidence>
<proteinExistence type="predicted"/>
<feature type="compositionally biased region" description="Acidic residues" evidence="1">
    <location>
        <begin position="310"/>
        <end position="319"/>
    </location>
</feature>
<feature type="region of interest" description="Disordered" evidence="1">
    <location>
        <begin position="1"/>
        <end position="23"/>
    </location>
</feature>
<organism evidence="2 3">
    <name type="scientific">Amylocarpus encephaloides</name>
    <dbReference type="NCBI Taxonomy" id="45428"/>
    <lineage>
        <taxon>Eukaryota</taxon>
        <taxon>Fungi</taxon>
        <taxon>Dikarya</taxon>
        <taxon>Ascomycota</taxon>
        <taxon>Pezizomycotina</taxon>
        <taxon>Leotiomycetes</taxon>
        <taxon>Helotiales</taxon>
        <taxon>Helotiales incertae sedis</taxon>
        <taxon>Amylocarpus</taxon>
    </lineage>
</organism>
<dbReference type="Proteomes" id="UP000824998">
    <property type="component" value="Unassembled WGS sequence"/>
</dbReference>
<name>A0A9P7Y4X7_9HELO</name>
<dbReference type="AlphaFoldDB" id="A0A9P7Y4X7"/>
<keyword evidence="3" id="KW-1185">Reference proteome</keyword>
<comment type="caution">
    <text evidence="2">The sequence shown here is derived from an EMBL/GenBank/DDBJ whole genome shotgun (WGS) entry which is preliminary data.</text>
</comment>
<sequence>MLSSGSVVPRSESRHYQKPGGLTINTTIPSSSIRLGLQTMNSYASVEWIPHISRYQSWRPMSTPSSNMQTIVSNPGLTETRSIKDLRFERLYLLNSLRHENEKATNLLTRILPLEGVLAQDGISQVRRRMRKQLGWLRHRLNETNRQQQAVMIRLNQLNDEISVVERSYKAEFERCQYQLLHENAMAAMRLLHLDPTTPSFQPQGYIFPRIESLNVKGRPSKSRVLKGASTAACENVSPHTKTIEDPADELSPIRGEFENCLFSRRPSSFDSTAFEALFNEFRPEPVMRRQSLPYIPGLSDIWTSTKKEEEEEEEEEEGVGSVAKDRKADWED</sequence>
<evidence type="ECO:0000256" key="1">
    <source>
        <dbReference type="SAM" id="MobiDB-lite"/>
    </source>
</evidence>
<reference evidence="2" key="1">
    <citation type="journal article" date="2021" name="IMA Fungus">
        <title>Genomic characterization of three marine fungi, including Emericellopsis atlantica sp. nov. with signatures of a generalist lifestyle and marine biomass degradation.</title>
        <authorList>
            <person name="Hagestad O.C."/>
            <person name="Hou L."/>
            <person name="Andersen J.H."/>
            <person name="Hansen E.H."/>
            <person name="Altermark B."/>
            <person name="Li C."/>
            <person name="Kuhnert E."/>
            <person name="Cox R.J."/>
            <person name="Crous P.W."/>
            <person name="Spatafora J.W."/>
            <person name="Lail K."/>
            <person name="Amirebrahimi M."/>
            <person name="Lipzen A."/>
            <person name="Pangilinan J."/>
            <person name="Andreopoulos W."/>
            <person name="Hayes R.D."/>
            <person name="Ng V."/>
            <person name="Grigoriev I.V."/>
            <person name="Jackson S.A."/>
            <person name="Sutton T.D.S."/>
            <person name="Dobson A.D.W."/>
            <person name="Rama T."/>
        </authorList>
    </citation>
    <scope>NUCLEOTIDE SEQUENCE</scope>
    <source>
        <strain evidence="2">TRa018bII</strain>
    </source>
</reference>